<dbReference type="GO" id="GO:0016787">
    <property type="term" value="F:hydrolase activity"/>
    <property type="evidence" value="ECO:0007669"/>
    <property type="project" value="UniProtKB-KW"/>
</dbReference>
<evidence type="ECO:0000259" key="1">
    <source>
        <dbReference type="Pfam" id="PF00561"/>
    </source>
</evidence>
<dbReference type="AlphaFoldDB" id="A0AB33YZW7"/>
<dbReference type="SUPFAM" id="SSF53474">
    <property type="entry name" value="alpha/beta-Hydrolases"/>
    <property type="match status" value="1"/>
</dbReference>
<dbReference type="Pfam" id="PF00561">
    <property type="entry name" value="Abhydrolase_1"/>
    <property type="match status" value="1"/>
</dbReference>
<organism evidence="2 3">
    <name type="scientific">Cycloclasticus pugetii</name>
    <dbReference type="NCBI Taxonomy" id="34068"/>
    <lineage>
        <taxon>Bacteria</taxon>
        <taxon>Pseudomonadati</taxon>
        <taxon>Pseudomonadota</taxon>
        <taxon>Gammaproteobacteria</taxon>
        <taxon>Thiotrichales</taxon>
        <taxon>Piscirickettsiaceae</taxon>
        <taxon>Cycloclasticus</taxon>
    </lineage>
</organism>
<protein>
    <submittedName>
        <fullName evidence="2">Hydrolase</fullName>
    </submittedName>
</protein>
<dbReference type="PANTHER" id="PTHR43798">
    <property type="entry name" value="MONOACYLGLYCEROL LIPASE"/>
    <property type="match status" value="1"/>
</dbReference>
<comment type="caution">
    <text evidence="2">The sequence shown here is derived from an EMBL/GenBank/DDBJ whole genome shotgun (WGS) entry which is preliminary data.</text>
</comment>
<feature type="domain" description="AB hydrolase-1" evidence="1">
    <location>
        <begin position="27"/>
        <end position="138"/>
    </location>
</feature>
<name>A0AB33YZW7_9GAMM</name>
<proteinExistence type="predicted"/>
<reference evidence="2 3" key="1">
    <citation type="journal article" date="2013" name="Genome Announc.">
        <title>Genome Sequence of the Pyrene- and Fluoranthene-Degrading Bacterium Cycloclasticus sp. Strain PY97M.</title>
        <authorList>
            <person name="Cui Z."/>
            <person name="Xu G."/>
            <person name="Li Q."/>
            <person name="Gao W."/>
            <person name="Zheng L."/>
        </authorList>
    </citation>
    <scope>NUCLEOTIDE SEQUENCE [LARGE SCALE GENOMIC DNA]</scope>
    <source>
        <strain evidence="2 3">PY97M</strain>
    </source>
</reference>
<evidence type="ECO:0000313" key="3">
    <source>
        <dbReference type="Proteomes" id="UP000015462"/>
    </source>
</evidence>
<dbReference type="InterPro" id="IPR000073">
    <property type="entry name" value="AB_hydrolase_1"/>
</dbReference>
<dbReference type="InterPro" id="IPR029058">
    <property type="entry name" value="AB_hydrolase_fold"/>
</dbReference>
<dbReference type="Gene3D" id="3.40.50.1820">
    <property type="entry name" value="alpha/beta hydrolase"/>
    <property type="match status" value="1"/>
</dbReference>
<dbReference type="InterPro" id="IPR050266">
    <property type="entry name" value="AB_hydrolase_sf"/>
</dbReference>
<evidence type="ECO:0000313" key="2">
    <source>
        <dbReference type="EMBL" id="EPD12281.1"/>
    </source>
</evidence>
<gene>
    <name evidence="2" type="ORF">L196_10764</name>
</gene>
<accession>A0AB33YZW7</accession>
<keyword evidence="3" id="KW-1185">Reference proteome</keyword>
<dbReference type="EMBL" id="ASHL01000012">
    <property type="protein sequence ID" value="EPD12281.1"/>
    <property type="molecule type" value="Genomic_DNA"/>
</dbReference>
<dbReference type="Proteomes" id="UP000015462">
    <property type="component" value="Unassembled WGS sequence"/>
</dbReference>
<keyword evidence="2" id="KW-0378">Hydrolase</keyword>
<sequence length="257" mass="28971">MKQEHFIQAANRRLRVQQIGHIQANAPTLVFLHGGIDSIEMWRDFPEQVHQATGLCVIVYERWGHGQSEPLTEFREYDTRAEEAGEPLLDLFKHFGLTNVILVGHSYGGVISLVAASLHTEVVCAVVSIVPQMLIHDQCLAGAQEAKEAFENGDLRKKLFKFHGEGLDILFYDWINRVNSEAYQAEDCTQYLQQISCPVLQIFGKEDGFGYLPNLDLSKKHIPSQLSVKVVPDAGHYVHLDAKETVVNEVKEFCLTL</sequence>
<dbReference type="RefSeq" id="WP_016390980.1">
    <property type="nucleotide sequence ID" value="NZ_KE646811.1"/>
</dbReference>